<gene>
    <name evidence="3" type="ORF">Plil01_001473700</name>
</gene>
<keyword evidence="4" id="KW-1185">Reference proteome</keyword>
<dbReference type="AlphaFoldDB" id="A0A9W7CMK5"/>
<evidence type="ECO:0000256" key="1">
    <source>
        <dbReference type="SAM" id="Coils"/>
    </source>
</evidence>
<reference evidence="3" key="1">
    <citation type="submission" date="2023-04" db="EMBL/GenBank/DDBJ databases">
        <title>Phytophthora lilii NBRC 32176.</title>
        <authorList>
            <person name="Ichikawa N."/>
            <person name="Sato H."/>
            <person name="Tonouchi N."/>
        </authorList>
    </citation>
    <scope>NUCLEOTIDE SEQUENCE</scope>
    <source>
        <strain evidence="3">NBRC 32176</strain>
    </source>
</reference>
<dbReference type="EMBL" id="BSXW01001199">
    <property type="protein sequence ID" value="GMF34592.1"/>
    <property type="molecule type" value="Genomic_DNA"/>
</dbReference>
<dbReference type="OrthoDB" id="117324at2759"/>
<feature type="compositionally biased region" description="Polar residues" evidence="2">
    <location>
        <begin position="84"/>
        <end position="109"/>
    </location>
</feature>
<evidence type="ECO:0000256" key="2">
    <source>
        <dbReference type="SAM" id="MobiDB-lite"/>
    </source>
</evidence>
<proteinExistence type="predicted"/>
<accession>A0A9W7CMK5</accession>
<feature type="region of interest" description="Disordered" evidence="2">
    <location>
        <begin position="84"/>
        <end position="119"/>
    </location>
</feature>
<name>A0A9W7CMK5_9STRA</name>
<sequence>MYSTMMLDGSDSLDDVLSFLSQIDLPALTPLDEATHAAGVQEVHDPSPLVDLLAAPSAVERFSVDQNILQQTPVPFDVPQVDSLSSQVVPTRPNSPTSSEDSPELTGTESSKSKPKRIRISRKQQIETLREEVQELQAELQTLIPQWQSGPKHLSLRLNGQCVPRQASMWQQIAARQLERRQKSEEDNARLRDMLQIQLMEEMLGMKRHKLLEYGVPEDNSQVYEDMMSDIDELYVGTEELLAQKGMHDLPCPGRHRVAHCNVTDGLFLELLQRHSVPFELRKTEKALWKAIRRIEFQDLNTVKEFANIAQFHAVNIEESTNTMKISYFVEAPNIAFLKGAQVRKSSFERRILSLLEKTKYPDLRLTSVEPAMTKASQQLVTSVERQTWNLGLLCGMKPSLALSIMLKV</sequence>
<evidence type="ECO:0000313" key="4">
    <source>
        <dbReference type="Proteomes" id="UP001165083"/>
    </source>
</evidence>
<comment type="caution">
    <text evidence="3">The sequence shown here is derived from an EMBL/GenBank/DDBJ whole genome shotgun (WGS) entry which is preliminary data.</text>
</comment>
<protein>
    <submittedName>
        <fullName evidence="3">Unnamed protein product</fullName>
    </submittedName>
</protein>
<evidence type="ECO:0000313" key="3">
    <source>
        <dbReference type="EMBL" id="GMF34592.1"/>
    </source>
</evidence>
<keyword evidence="1" id="KW-0175">Coiled coil</keyword>
<dbReference type="Proteomes" id="UP001165083">
    <property type="component" value="Unassembled WGS sequence"/>
</dbReference>
<organism evidence="3 4">
    <name type="scientific">Phytophthora lilii</name>
    <dbReference type="NCBI Taxonomy" id="2077276"/>
    <lineage>
        <taxon>Eukaryota</taxon>
        <taxon>Sar</taxon>
        <taxon>Stramenopiles</taxon>
        <taxon>Oomycota</taxon>
        <taxon>Peronosporomycetes</taxon>
        <taxon>Peronosporales</taxon>
        <taxon>Peronosporaceae</taxon>
        <taxon>Phytophthora</taxon>
    </lineage>
</organism>
<feature type="coiled-coil region" evidence="1">
    <location>
        <begin position="119"/>
        <end position="146"/>
    </location>
</feature>